<dbReference type="GO" id="GO:0004586">
    <property type="term" value="F:ornithine decarboxylase activity"/>
    <property type="evidence" value="ECO:0007669"/>
    <property type="project" value="UniProtKB-EC"/>
</dbReference>
<evidence type="ECO:0000256" key="11">
    <source>
        <dbReference type="ARBA" id="ARBA00037173"/>
    </source>
</evidence>
<evidence type="ECO:0000256" key="5">
    <source>
        <dbReference type="ARBA" id="ARBA00022793"/>
    </source>
</evidence>
<dbReference type="OrthoDB" id="5034579at2759"/>
<dbReference type="CDD" id="cd00622">
    <property type="entry name" value="PLPDE_III_ODC"/>
    <property type="match status" value="1"/>
</dbReference>
<evidence type="ECO:0000256" key="15">
    <source>
        <dbReference type="PIRSR" id="PIRSR600183-50"/>
    </source>
</evidence>
<evidence type="ECO:0000313" key="20">
    <source>
        <dbReference type="Proteomes" id="UP000190274"/>
    </source>
</evidence>
<dbReference type="SUPFAM" id="SSF50621">
    <property type="entry name" value="Alanine racemase C-terminal domain-like"/>
    <property type="match status" value="1"/>
</dbReference>
<dbReference type="PANTHER" id="PTHR11482:SF6">
    <property type="entry name" value="ORNITHINE DECARBOXYLASE 1-RELATED"/>
    <property type="match status" value="1"/>
</dbReference>
<dbReference type="PRINTS" id="PR01179">
    <property type="entry name" value="ODADCRBXLASE"/>
</dbReference>
<dbReference type="STRING" id="1266660.A0A1G4K3W5"/>
<evidence type="ECO:0000256" key="2">
    <source>
        <dbReference type="ARBA" id="ARBA00004496"/>
    </source>
</evidence>
<name>A0A1G4K3W5_9SACH</name>
<evidence type="ECO:0000256" key="7">
    <source>
        <dbReference type="ARBA" id="ARBA00023115"/>
    </source>
</evidence>
<sequence>MTTLQQTRAAIEGVGGTLRPNGTGYQVLEQVQHPQALQLSSLNDERAHAQIFQALQGRVEGVNQENCEAGDENSFFVCDLGEVHRLYAHWRSKLPRVQPFYAVKSNPNRLVLETLAKLNVNFDCASKSEIEMVLSLGVDPSRIIYANPCKASSFIRFAKNQCVTKSTFDNVEELAKIKKYHPHSELLLRIATDDSTAKCRLSTKYGCDMQNVDSLLSKVKELGLNMVGVSFHIGSGASDFSTFYKAVRDSREVFNRASSRFGLPNVKILDIGGGFHLETFDESSASLNVALKEFFPESSDVTIIAEPGRFFAASPFTLACHVIAKRTHTDREAMLYINDGVYGNMNCILFDHQEPTPRVLCHNSNYHYHDAGSTSATETVRCPNKVSIWGPTCDGLDCVTKEYYMKYELSVGDWLYFPVLGAYTSSAATQFNGFEQSVDVIYINSNAL</sequence>
<evidence type="ECO:0000256" key="13">
    <source>
        <dbReference type="ARBA" id="ARBA00046672"/>
    </source>
</evidence>
<dbReference type="GO" id="GO:0005737">
    <property type="term" value="C:cytoplasm"/>
    <property type="evidence" value="ECO:0007669"/>
    <property type="project" value="UniProtKB-SubCell"/>
</dbReference>
<dbReference type="Proteomes" id="UP000190274">
    <property type="component" value="Chromosome H"/>
</dbReference>
<feature type="domain" description="Orn/DAP/Arg decarboxylase 2 N-terminal" evidence="18">
    <location>
        <begin position="81"/>
        <end position="313"/>
    </location>
</feature>
<evidence type="ECO:0000256" key="16">
    <source>
        <dbReference type="RuleBase" id="RU003737"/>
    </source>
</evidence>
<dbReference type="PANTHER" id="PTHR11482">
    <property type="entry name" value="ARGININE/DIAMINOPIMELATE/ORNITHINE DECARBOXYLASE"/>
    <property type="match status" value="1"/>
</dbReference>
<comment type="pathway">
    <text evidence="9">Amine and polyamine biosynthesis; putrescine biosynthesis via L-ornithine pathway; putrescine from L-ornithine: step 1/1.</text>
</comment>
<dbReference type="Gene3D" id="3.20.20.10">
    <property type="entry name" value="Alanine racemase"/>
    <property type="match status" value="1"/>
</dbReference>
<feature type="domain" description="Orn/DAP/Arg decarboxylase 2 C-terminal" evidence="17">
    <location>
        <begin position="77"/>
        <end position="421"/>
    </location>
</feature>
<evidence type="ECO:0000256" key="6">
    <source>
        <dbReference type="ARBA" id="ARBA00022898"/>
    </source>
</evidence>
<dbReference type="GO" id="GO:0033387">
    <property type="term" value="P:putrescine biosynthetic process from arginine, via ornithine"/>
    <property type="evidence" value="ECO:0007669"/>
    <property type="project" value="TreeGrafter"/>
</dbReference>
<evidence type="ECO:0000259" key="17">
    <source>
        <dbReference type="Pfam" id="PF00278"/>
    </source>
</evidence>
<dbReference type="InterPro" id="IPR022643">
    <property type="entry name" value="De-COase2_C"/>
</dbReference>
<evidence type="ECO:0000256" key="4">
    <source>
        <dbReference type="ARBA" id="ARBA00022490"/>
    </source>
</evidence>
<keyword evidence="8" id="KW-0456">Lyase</keyword>
<dbReference type="Pfam" id="PF00278">
    <property type="entry name" value="Orn_DAP_Arg_deC"/>
    <property type="match status" value="1"/>
</dbReference>
<feature type="active site" description="Proton donor" evidence="15">
    <location>
        <position position="393"/>
    </location>
</feature>
<dbReference type="PRINTS" id="PR01182">
    <property type="entry name" value="ORNDCRBXLASE"/>
</dbReference>
<keyword evidence="5" id="KW-0210">Decarboxylase</keyword>
<keyword evidence="7" id="KW-0620">Polyamine biosynthesis</keyword>
<comment type="similarity">
    <text evidence="3 16">Belongs to the Orn/Lys/Arg decarboxylase class-II family.</text>
</comment>
<evidence type="ECO:0000256" key="12">
    <source>
        <dbReference type="ARBA" id="ARBA00039485"/>
    </source>
</evidence>
<gene>
    <name evidence="19" type="ORF">LADA_0H12970G</name>
</gene>
<evidence type="ECO:0000256" key="3">
    <source>
        <dbReference type="ARBA" id="ARBA00008872"/>
    </source>
</evidence>
<dbReference type="FunFam" id="3.20.20.10:FF:000005">
    <property type="entry name" value="Ornithine decarboxylase"/>
    <property type="match status" value="1"/>
</dbReference>
<dbReference type="InterPro" id="IPR022644">
    <property type="entry name" value="De-COase2_N"/>
</dbReference>
<dbReference type="FunFam" id="2.40.37.10:FF:000010">
    <property type="entry name" value="Ornithine decarboxylase"/>
    <property type="match status" value="1"/>
</dbReference>
<evidence type="ECO:0000256" key="9">
    <source>
        <dbReference type="ARBA" id="ARBA00034115"/>
    </source>
</evidence>
<dbReference type="SUPFAM" id="SSF51419">
    <property type="entry name" value="PLP-binding barrel"/>
    <property type="match status" value="1"/>
</dbReference>
<keyword evidence="20" id="KW-1185">Reference proteome</keyword>
<comment type="function">
    <text evidence="11">Catalyzes the first and rate-limiting step of polyamine biosynthesis that converts ornithine into putrescine, which is the precursor for the polyamines, spermidine and spermine. Polyamines are essential for cell proliferation and are implicated in cellular processes, ranging from DNA replication to apoptosis.</text>
</comment>
<keyword evidence="4" id="KW-0963">Cytoplasm</keyword>
<dbReference type="AlphaFoldDB" id="A0A1G4K3W5"/>
<comment type="cofactor">
    <cofactor evidence="1 15">
        <name>pyridoxal 5'-phosphate</name>
        <dbReference type="ChEBI" id="CHEBI:597326"/>
    </cofactor>
</comment>
<feature type="modified residue" description="N6-(pyridoxal phosphate)lysine" evidence="15">
    <location>
        <position position="104"/>
    </location>
</feature>
<comment type="catalytic activity">
    <reaction evidence="14">
        <text>L-ornithine + H(+) = putrescine + CO2</text>
        <dbReference type="Rhea" id="RHEA:22964"/>
        <dbReference type="ChEBI" id="CHEBI:15378"/>
        <dbReference type="ChEBI" id="CHEBI:16526"/>
        <dbReference type="ChEBI" id="CHEBI:46911"/>
        <dbReference type="ChEBI" id="CHEBI:326268"/>
        <dbReference type="EC" id="4.1.1.17"/>
    </reaction>
</comment>
<protein>
    <recommendedName>
        <fullName evidence="12">Ornithine decarboxylase</fullName>
        <ecNumber evidence="10">4.1.1.17</ecNumber>
    </recommendedName>
</protein>
<comment type="subunit">
    <text evidence="13">Homodimer. Only the dimer is catalytically active, as the active sites are constructed of residues from both monomers.</text>
</comment>
<evidence type="ECO:0000259" key="18">
    <source>
        <dbReference type="Pfam" id="PF02784"/>
    </source>
</evidence>
<dbReference type="InterPro" id="IPR000183">
    <property type="entry name" value="Orn/DAP/Arg_de-COase"/>
</dbReference>
<dbReference type="EMBL" id="LT598461">
    <property type="protein sequence ID" value="SCU98429.1"/>
    <property type="molecule type" value="Genomic_DNA"/>
</dbReference>
<dbReference type="EC" id="4.1.1.17" evidence="10"/>
<evidence type="ECO:0000313" key="19">
    <source>
        <dbReference type="EMBL" id="SCU98429.1"/>
    </source>
</evidence>
<reference evidence="19 20" key="1">
    <citation type="submission" date="2016-03" db="EMBL/GenBank/DDBJ databases">
        <authorList>
            <person name="Devillers H."/>
        </authorList>
    </citation>
    <scope>NUCLEOTIDE SEQUENCE [LARGE SCALE GENOMIC DNA]</scope>
    <source>
        <strain evidence="19">CBS 10888</strain>
    </source>
</reference>
<dbReference type="InterPro" id="IPR002433">
    <property type="entry name" value="Orn_de-COase"/>
</dbReference>
<evidence type="ECO:0000256" key="10">
    <source>
        <dbReference type="ARBA" id="ARBA00034138"/>
    </source>
</evidence>
<proteinExistence type="inferred from homology"/>
<evidence type="ECO:0000256" key="8">
    <source>
        <dbReference type="ARBA" id="ARBA00023239"/>
    </source>
</evidence>
<comment type="subcellular location">
    <subcellularLocation>
        <location evidence="2">Cytoplasm</location>
    </subcellularLocation>
</comment>
<evidence type="ECO:0000256" key="14">
    <source>
        <dbReference type="ARBA" id="ARBA00049127"/>
    </source>
</evidence>
<dbReference type="InterPro" id="IPR029066">
    <property type="entry name" value="PLP-binding_barrel"/>
</dbReference>
<dbReference type="Gene3D" id="2.40.37.10">
    <property type="entry name" value="Lyase, Ornithine Decarboxylase, Chain A, domain 1"/>
    <property type="match status" value="1"/>
</dbReference>
<dbReference type="GO" id="GO:0015940">
    <property type="term" value="P:pantothenate biosynthetic process"/>
    <property type="evidence" value="ECO:0007669"/>
    <property type="project" value="EnsemblFungi"/>
</dbReference>
<dbReference type="InterPro" id="IPR009006">
    <property type="entry name" value="Ala_racemase/Decarboxylase_C"/>
</dbReference>
<accession>A0A1G4K3W5</accession>
<dbReference type="Pfam" id="PF02784">
    <property type="entry name" value="Orn_Arg_deC_N"/>
    <property type="match status" value="1"/>
</dbReference>
<organism evidence="19 20">
    <name type="scientific">Lachancea dasiensis</name>
    <dbReference type="NCBI Taxonomy" id="1072105"/>
    <lineage>
        <taxon>Eukaryota</taxon>
        <taxon>Fungi</taxon>
        <taxon>Dikarya</taxon>
        <taxon>Ascomycota</taxon>
        <taxon>Saccharomycotina</taxon>
        <taxon>Saccharomycetes</taxon>
        <taxon>Saccharomycetales</taxon>
        <taxon>Saccharomycetaceae</taxon>
        <taxon>Lachancea</taxon>
    </lineage>
</organism>
<evidence type="ECO:0000256" key="1">
    <source>
        <dbReference type="ARBA" id="ARBA00001933"/>
    </source>
</evidence>
<keyword evidence="6 15" id="KW-0663">Pyridoxal phosphate</keyword>